<evidence type="ECO:0000313" key="2">
    <source>
        <dbReference type="EMBL" id="QIM18255.1"/>
    </source>
</evidence>
<dbReference type="RefSeq" id="WP_166329664.1">
    <property type="nucleotide sequence ID" value="NZ_CP049933.1"/>
</dbReference>
<gene>
    <name evidence="2" type="ORF">G7066_05575</name>
</gene>
<feature type="transmembrane region" description="Helical" evidence="1">
    <location>
        <begin position="86"/>
        <end position="106"/>
    </location>
</feature>
<dbReference type="Proteomes" id="UP000503441">
    <property type="component" value="Chromosome"/>
</dbReference>
<sequence length="145" mass="15899">MVYAERNTWSQLIATVAALVTYLTIIVPQLGTTAVGDIQWAWPMIGTIVGAILLSILLSIIWGILSGARSHEKPTLDQRDRDIERLGSRVGQAFLVLGGVGGIALSMLQIDWFWIGNTLYLGFALSSLLDVTTRVVSYRRGLPAW</sequence>
<protein>
    <submittedName>
        <fullName evidence="2">Uncharacterized protein</fullName>
    </submittedName>
</protein>
<keyword evidence="3" id="KW-1185">Reference proteome</keyword>
<dbReference type="EMBL" id="CP049933">
    <property type="protein sequence ID" value="QIM18255.1"/>
    <property type="molecule type" value="Genomic_DNA"/>
</dbReference>
<evidence type="ECO:0000313" key="3">
    <source>
        <dbReference type="Proteomes" id="UP000503441"/>
    </source>
</evidence>
<accession>A0ABX6JZN8</accession>
<keyword evidence="1" id="KW-0472">Membrane</keyword>
<reference evidence="2 3" key="1">
    <citation type="submission" date="2020-03" db="EMBL/GenBank/DDBJ databases">
        <title>Leucobacter sp. nov., isolated from beetles.</title>
        <authorList>
            <person name="Hyun D.-W."/>
            <person name="Bae J.-W."/>
        </authorList>
    </citation>
    <scope>NUCLEOTIDE SEQUENCE [LARGE SCALE GENOMIC DNA]</scope>
    <source>
        <strain evidence="2 3">HDW9A</strain>
    </source>
</reference>
<feature type="transmembrane region" description="Helical" evidence="1">
    <location>
        <begin position="42"/>
        <end position="65"/>
    </location>
</feature>
<feature type="transmembrane region" description="Helical" evidence="1">
    <location>
        <begin position="12"/>
        <end position="30"/>
    </location>
</feature>
<proteinExistence type="predicted"/>
<name>A0ABX6JZN8_9MICO</name>
<keyword evidence="1" id="KW-1133">Transmembrane helix</keyword>
<organism evidence="2 3">
    <name type="scientific">Leucobacter coleopterorum</name>
    <dbReference type="NCBI Taxonomy" id="2714933"/>
    <lineage>
        <taxon>Bacteria</taxon>
        <taxon>Bacillati</taxon>
        <taxon>Actinomycetota</taxon>
        <taxon>Actinomycetes</taxon>
        <taxon>Micrococcales</taxon>
        <taxon>Microbacteriaceae</taxon>
        <taxon>Leucobacter</taxon>
    </lineage>
</organism>
<evidence type="ECO:0000256" key="1">
    <source>
        <dbReference type="SAM" id="Phobius"/>
    </source>
</evidence>
<feature type="transmembrane region" description="Helical" evidence="1">
    <location>
        <begin position="112"/>
        <end position="131"/>
    </location>
</feature>
<keyword evidence="1" id="KW-0812">Transmembrane</keyword>